<name>A0A9P6T8D8_9BASI</name>
<dbReference type="Gene3D" id="3.10.20.90">
    <property type="entry name" value="Phosphatidylinositol 3-kinase Catalytic Subunit, Chain A, domain 1"/>
    <property type="match status" value="1"/>
</dbReference>
<dbReference type="SMART" id="SM00264">
    <property type="entry name" value="BAG"/>
    <property type="match status" value="1"/>
</dbReference>
<dbReference type="GO" id="GO:0005829">
    <property type="term" value="C:cytosol"/>
    <property type="evidence" value="ECO:0007669"/>
    <property type="project" value="TreeGrafter"/>
</dbReference>
<evidence type="ECO:0000313" key="5">
    <source>
        <dbReference type="Proteomes" id="UP000886653"/>
    </source>
</evidence>
<dbReference type="PANTHER" id="PTHR12329">
    <property type="entry name" value="BCL2-ASSOCIATED ATHANOGENE"/>
    <property type="match status" value="1"/>
</dbReference>
<dbReference type="GO" id="GO:0016020">
    <property type="term" value="C:membrane"/>
    <property type="evidence" value="ECO:0007669"/>
    <property type="project" value="TreeGrafter"/>
</dbReference>
<proteinExistence type="predicted"/>
<dbReference type="OrthoDB" id="417450at2759"/>
<evidence type="ECO:0000313" key="4">
    <source>
        <dbReference type="EMBL" id="KAG0142480.1"/>
    </source>
</evidence>
<dbReference type="Proteomes" id="UP000886653">
    <property type="component" value="Unassembled WGS sequence"/>
</dbReference>
<dbReference type="InterPro" id="IPR039773">
    <property type="entry name" value="BAG_chaperone_regulator"/>
</dbReference>
<reference evidence="4" key="1">
    <citation type="submission" date="2013-11" db="EMBL/GenBank/DDBJ databases">
        <title>Genome sequence of the fusiform rust pathogen reveals effectors for host alternation and coevolution with pine.</title>
        <authorList>
            <consortium name="DOE Joint Genome Institute"/>
            <person name="Smith K."/>
            <person name="Pendleton A."/>
            <person name="Kubisiak T."/>
            <person name="Anderson C."/>
            <person name="Salamov A."/>
            <person name="Aerts A."/>
            <person name="Riley R."/>
            <person name="Clum A."/>
            <person name="Lindquist E."/>
            <person name="Ence D."/>
            <person name="Campbell M."/>
            <person name="Kronenberg Z."/>
            <person name="Feau N."/>
            <person name="Dhillon B."/>
            <person name="Hamelin R."/>
            <person name="Burleigh J."/>
            <person name="Smith J."/>
            <person name="Yandell M."/>
            <person name="Nelson C."/>
            <person name="Grigoriev I."/>
            <person name="Davis J."/>
        </authorList>
    </citation>
    <scope>NUCLEOTIDE SEQUENCE</scope>
    <source>
        <strain evidence="4">G11</strain>
    </source>
</reference>
<feature type="region of interest" description="Disordered" evidence="2">
    <location>
        <begin position="102"/>
        <end position="137"/>
    </location>
</feature>
<dbReference type="PANTHER" id="PTHR12329:SF16">
    <property type="entry name" value="BAG FAMILY MOLECULAR CHAPERONE REGULATOR 1"/>
    <property type="match status" value="1"/>
</dbReference>
<keyword evidence="1" id="KW-0143">Chaperone</keyword>
<dbReference type="GO" id="GO:0051087">
    <property type="term" value="F:protein-folding chaperone binding"/>
    <property type="evidence" value="ECO:0007669"/>
    <property type="project" value="InterPro"/>
</dbReference>
<dbReference type="InterPro" id="IPR029071">
    <property type="entry name" value="Ubiquitin-like_domsf"/>
</dbReference>
<sequence>MEVIWDTEKIYVDLPIASMTLGSLKSYLSSKTGILPEHMKLFVNGGLMKDDLAPLSAYQNFQSDDDPTHESDRRIRSSFWSGILSGVRRNQRPMMRIRMVGSAETRGVVSDRPGSHPTAPSDLRPRPTQALNSAPVVDESSLRSKIRALTEQTVQNTLPQVEQLEQEPNSLTESPLEQSSSSTPNAQATSNLFAGLSEMLLQTLLKLDGFEIEPEWTEARAARKEGVRAVQALLERLDEAKSQNKARTEL</sequence>
<dbReference type="CDD" id="cd17039">
    <property type="entry name" value="Ubl_ubiquitin_like"/>
    <property type="match status" value="1"/>
</dbReference>
<evidence type="ECO:0000256" key="1">
    <source>
        <dbReference type="ARBA" id="ARBA00023186"/>
    </source>
</evidence>
<feature type="compositionally biased region" description="Polar residues" evidence="2">
    <location>
        <begin position="166"/>
        <end position="188"/>
    </location>
</feature>
<dbReference type="InterPro" id="IPR036533">
    <property type="entry name" value="BAG_dom_sf"/>
</dbReference>
<dbReference type="PROSITE" id="PS51035">
    <property type="entry name" value="BAG"/>
    <property type="match status" value="1"/>
</dbReference>
<keyword evidence="5" id="KW-1185">Reference proteome</keyword>
<dbReference type="GO" id="GO:0000774">
    <property type="term" value="F:adenyl-nucleotide exchange factor activity"/>
    <property type="evidence" value="ECO:0007669"/>
    <property type="project" value="TreeGrafter"/>
</dbReference>
<protein>
    <recommendedName>
        <fullName evidence="3">BAG domain-containing protein</fullName>
    </recommendedName>
</protein>
<dbReference type="GO" id="GO:0050821">
    <property type="term" value="P:protein stabilization"/>
    <property type="evidence" value="ECO:0007669"/>
    <property type="project" value="TreeGrafter"/>
</dbReference>
<dbReference type="EMBL" id="MU167347">
    <property type="protein sequence ID" value="KAG0142480.1"/>
    <property type="molecule type" value="Genomic_DNA"/>
</dbReference>
<gene>
    <name evidence="4" type="ORF">CROQUDRAFT_662495</name>
</gene>
<feature type="domain" description="BAG" evidence="3">
    <location>
        <begin position="196"/>
        <end position="241"/>
    </location>
</feature>
<dbReference type="SUPFAM" id="SSF54236">
    <property type="entry name" value="Ubiquitin-like"/>
    <property type="match status" value="1"/>
</dbReference>
<accession>A0A9P6T8D8</accession>
<evidence type="ECO:0000259" key="3">
    <source>
        <dbReference type="PROSITE" id="PS51035"/>
    </source>
</evidence>
<dbReference type="SUPFAM" id="SSF63491">
    <property type="entry name" value="BAG domain"/>
    <property type="match status" value="1"/>
</dbReference>
<feature type="region of interest" description="Disordered" evidence="2">
    <location>
        <begin position="153"/>
        <end position="188"/>
    </location>
</feature>
<evidence type="ECO:0000256" key="2">
    <source>
        <dbReference type="SAM" id="MobiDB-lite"/>
    </source>
</evidence>
<organism evidence="4 5">
    <name type="scientific">Cronartium quercuum f. sp. fusiforme G11</name>
    <dbReference type="NCBI Taxonomy" id="708437"/>
    <lineage>
        <taxon>Eukaryota</taxon>
        <taxon>Fungi</taxon>
        <taxon>Dikarya</taxon>
        <taxon>Basidiomycota</taxon>
        <taxon>Pucciniomycotina</taxon>
        <taxon>Pucciniomycetes</taxon>
        <taxon>Pucciniales</taxon>
        <taxon>Coleosporiaceae</taxon>
        <taxon>Cronartium</taxon>
    </lineage>
</organism>
<comment type="caution">
    <text evidence="4">The sequence shown here is derived from an EMBL/GenBank/DDBJ whole genome shotgun (WGS) entry which is preliminary data.</text>
</comment>
<dbReference type="Pfam" id="PF02179">
    <property type="entry name" value="BAG"/>
    <property type="match status" value="1"/>
</dbReference>
<dbReference type="InterPro" id="IPR003103">
    <property type="entry name" value="BAG_domain"/>
</dbReference>
<dbReference type="GO" id="GO:0005634">
    <property type="term" value="C:nucleus"/>
    <property type="evidence" value="ECO:0007669"/>
    <property type="project" value="TreeGrafter"/>
</dbReference>
<dbReference type="AlphaFoldDB" id="A0A9P6T8D8"/>
<dbReference type="Gene3D" id="1.20.58.120">
    <property type="entry name" value="BAG domain"/>
    <property type="match status" value="1"/>
</dbReference>